<reference evidence="2 3" key="1">
    <citation type="journal article" date="2018" name="Front. Plant Sci.">
        <title>Red Clover (Trifolium pratense) and Zigzag Clover (T. medium) - A Picture of Genomic Similarities and Differences.</title>
        <authorList>
            <person name="Dluhosova J."/>
            <person name="Istvanek J."/>
            <person name="Nedelnik J."/>
            <person name="Repkova J."/>
        </authorList>
    </citation>
    <scope>NUCLEOTIDE SEQUENCE [LARGE SCALE GENOMIC DNA]</scope>
    <source>
        <strain evidence="3">cv. 10/8</strain>
        <tissue evidence="2">Leaf</tissue>
    </source>
</reference>
<comment type="caution">
    <text evidence="2">The sequence shown here is derived from an EMBL/GenBank/DDBJ whole genome shotgun (WGS) entry which is preliminary data.</text>
</comment>
<evidence type="ECO:0000313" key="3">
    <source>
        <dbReference type="Proteomes" id="UP000265520"/>
    </source>
</evidence>
<proteinExistence type="predicted"/>
<dbReference type="Proteomes" id="UP000265520">
    <property type="component" value="Unassembled WGS sequence"/>
</dbReference>
<keyword evidence="3" id="KW-1185">Reference proteome</keyword>
<feature type="compositionally biased region" description="Basic residues" evidence="1">
    <location>
        <begin position="59"/>
        <end position="68"/>
    </location>
</feature>
<sequence length="119" mass="12961">MSTPTKNDDVQILSWNIIEAVPISIVPPLNSAMEEKRTEKREDSSQASKKSSPSTVGKKSNRKKKSSKSSKSYTMSELYLANLAENVGSESTVPVVETISEGVETHAKISENLGHDIPN</sequence>
<evidence type="ECO:0000256" key="1">
    <source>
        <dbReference type="SAM" id="MobiDB-lite"/>
    </source>
</evidence>
<name>A0A392QM41_9FABA</name>
<feature type="compositionally biased region" description="Low complexity" evidence="1">
    <location>
        <begin position="45"/>
        <end position="54"/>
    </location>
</feature>
<dbReference type="EMBL" id="LXQA010144315">
    <property type="protein sequence ID" value="MCI24922.1"/>
    <property type="molecule type" value="Genomic_DNA"/>
</dbReference>
<feature type="compositionally biased region" description="Basic and acidic residues" evidence="1">
    <location>
        <begin position="33"/>
        <end position="44"/>
    </location>
</feature>
<organism evidence="2 3">
    <name type="scientific">Trifolium medium</name>
    <dbReference type="NCBI Taxonomy" id="97028"/>
    <lineage>
        <taxon>Eukaryota</taxon>
        <taxon>Viridiplantae</taxon>
        <taxon>Streptophyta</taxon>
        <taxon>Embryophyta</taxon>
        <taxon>Tracheophyta</taxon>
        <taxon>Spermatophyta</taxon>
        <taxon>Magnoliopsida</taxon>
        <taxon>eudicotyledons</taxon>
        <taxon>Gunneridae</taxon>
        <taxon>Pentapetalae</taxon>
        <taxon>rosids</taxon>
        <taxon>fabids</taxon>
        <taxon>Fabales</taxon>
        <taxon>Fabaceae</taxon>
        <taxon>Papilionoideae</taxon>
        <taxon>50 kb inversion clade</taxon>
        <taxon>NPAAA clade</taxon>
        <taxon>Hologalegina</taxon>
        <taxon>IRL clade</taxon>
        <taxon>Trifolieae</taxon>
        <taxon>Trifolium</taxon>
    </lineage>
</organism>
<accession>A0A392QM41</accession>
<feature type="region of interest" description="Disordered" evidence="1">
    <location>
        <begin position="26"/>
        <end position="73"/>
    </location>
</feature>
<evidence type="ECO:0000313" key="2">
    <source>
        <dbReference type="EMBL" id="MCI24922.1"/>
    </source>
</evidence>
<dbReference type="AlphaFoldDB" id="A0A392QM41"/>
<protein>
    <submittedName>
        <fullName evidence="2">Uncharacterized protein</fullName>
    </submittedName>
</protein>
<feature type="non-terminal residue" evidence="2">
    <location>
        <position position="119"/>
    </location>
</feature>